<evidence type="ECO:0000256" key="1">
    <source>
        <dbReference type="ARBA" id="ARBA00006226"/>
    </source>
</evidence>
<organism evidence="4 5">
    <name type="scientific">Sphingobium xenophagum</name>
    <dbReference type="NCBI Taxonomy" id="121428"/>
    <lineage>
        <taxon>Bacteria</taxon>
        <taxon>Pseudomonadati</taxon>
        <taxon>Pseudomonadota</taxon>
        <taxon>Alphaproteobacteria</taxon>
        <taxon>Sphingomonadales</taxon>
        <taxon>Sphingomonadaceae</taxon>
        <taxon>Sphingobium</taxon>
    </lineage>
</organism>
<dbReference type="Pfam" id="PF05016">
    <property type="entry name" value="ParE_toxin"/>
    <property type="match status" value="1"/>
</dbReference>
<comment type="caution">
    <text evidence="4">The sequence shown here is derived from an EMBL/GenBank/DDBJ whole genome shotgun (WGS) entry which is preliminary data.</text>
</comment>
<dbReference type="InterPro" id="IPR035093">
    <property type="entry name" value="RelE/ParE_toxin_dom_sf"/>
</dbReference>
<dbReference type="RefSeq" id="WP_130752444.1">
    <property type="nucleotide sequence ID" value="NZ_BBQY01000004.1"/>
</dbReference>
<keyword evidence="2" id="KW-1277">Toxin-antitoxin system</keyword>
<dbReference type="AlphaFoldDB" id="A0A401J0H0"/>
<name>A0A401J0H0_SPHXE</name>
<evidence type="ECO:0000256" key="2">
    <source>
        <dbReference type="ARBA" id="ARBA00022649"/>
    </source>
</evidence>
<evidence type="ECO:0000313" key="5">
    <source>
        <dbReference type="Proteomes" id="UP000290975"/>
    </source>
</evidence>
<dbReference type="PANTHER" id="PTHR33755">
    <property type="entry name" value="TOXIN PARE1-RELATED"/>
    <property type="match status" value="1"/>
</dbReference>
<evidence type="ECO:0000256" key="3">
    <source>
        <dbReference type="PIRNR" id="PIRNR029218"/>
    </source>
</evidence>
<dbReference type="Gene3D" id="3.30.2310.20">
    <property type="entry name" value="RelE-like"/>
    <property type="match status" value="1"/>
</dbReference>
<dbReference type="PIRSF" id="PIRSF029218">
    <property type="entry name" value="ParE"/>
    <property type="match status" value="1"/>
</dbReference>
<dbReference type="InterPro" id="IPR007712">
    <property type="entry name" value="RelE/ParE_toxin"/>
</dbReference>
<accession>A0A401J0H0</accession>
<protein>
    <recommendedName>
        <fullName evidence="3">Toxin</fullName>
    </recommendedName>
</protein>
<evidence type="ECO:0000313" key="4">
    <source>
        <dbReference type="EMBL" id="GBH30127.1"/>
    </source>
</evidence>
<dbReference type="InterPro" id="IPR028344">
    <property type="entry name" value="ParE1/4"/>
</dbReference>
<sequence length="98" mass="10767">MTAAVSFAVAAERDLAEISTYTQAEWGAAQAKAYLLAIADAIDPIAAYSGIGSPIDDVRGGYRKFRVERHNIYYRQRGTGIEIVRILHQRADLAAKLQ</sequence>
<dbReference type="PANTHER" id="PTHR33755:SF9">
    <property type="entry name" value="TOXIN PARE1"/>
    <property type="match status" value="1"/>
</dbReference>
<dbReference type="EMBL" id="BBQY01000004">
    <property type="protein sequence ID" value="GBH30127.1"/>
    <property type="molecule type" value="Genomic_DNA"/>
</dbReference>
<keyword evidence="5" id="KW-1185">Reference proteome</keyword>
<gene>
    <name evidence="4" type="ORF">MBESOW_P1381</name>
</gene>
<dbReference type="Proteomes" id="UP000290975">
    <property type="component" value="Unassembled WGS sequence"/>
</dbReference>
<dbReference type="InterPro" id="IPR051803">
    <property type="entry name" value="TA_system_RelE-like_toxin"/>
</dbReference>
<proteinExistence type="inferred from homology"/>
<comment type="similarity">
    <text evidence="1 3">Belongs to the RelE toxin family.</text>
</comment>
<reference evidence="4 5" key="1">
    <citation type="submission" date="2014-12" db="EMBL/GenBank/DDBJ databases">
        <title>Whole genome sequencing of Sphingobium xenophagum OW59.</title>
        <authorList>
            <person name="Ohta Y."/>
            <person name="Nishi S."/>
            <person name="Hatada Y."/>
        </authorList>
    </citation>
    <scope>NUCLEOTIDE SEQUENCE [LARGE SCALE GENOMIC DNA]</scope>
    <source>
        <strain evidence="4 5">OW59</strain>
    </source>
</reference>